<reference evidence="2" key="1">
    <citation type="journal article" date="2020" name="Nature">
        <title>Giant virus diversity and host interactions through global metagenomics.</title>
        <authorList>
            <person name="Schulz F."/>
            <person name="Roux S."/>
            <person name="Paez-Espino D."/>
            <person name="Jungbluth S."/>
            <person name="Walsh D.A."/>
            <person name="Denef V.J."/>
            <person name="McMahon K.D."/>
            <person name="Konstantinidis K.T."/>
            <person name="Eloe-Fadrosh E.A."/>
            <person name="Kyrpides N.C."/>
            <person name="Woyke T."/>
        </authorList>
    </citation>
    <scope>NUCLEOTIDE SEQUENCE</scope>
    <source>
        <strain evidence="2">GVMAG-M-3300023184-160</strain>
    </source>
</reference>
<proteinExistence type="predicted"/>
<dbReference type="AlphaFoldDB" id="A0A6C0HNJ0"/>
<organism evidence="2">
    <name type="scientific">viral metagenome</name>
    <dbReference type="NCBI Taxonomy" id="1070528"/>
    <lineage>
        <taxon>unclassified sequences</taxon>
        <taxon>metagenomes</taxon>
        <taxon>organismal metagenomes</taxon>
    </lineage>
</organism>
<sequence length="163" mass="18869">MNKRVLFVVFILFLWGILFLVQRSQKEITEPFVGGHCPTTLVKDGEYIFLYDPQKARVPGVNPIQLKGLEDYKQFIEWQRAISLKCPILHLEKVYNAQGEEMYEIRHNFIDPVEGGVPHEKKEMPCDTDTLRQNPPYNANQYPSFDKENQTQGNPGAMTLALR</sequence>
<evidence type="ECO:0000256" key="1">
    <source>
        <dbReference type="SAM" id="MobiDB-lite"/>
    </source>
</evidence>
<feature type="region of interest" description="Disordered" evidence="1">
    <location>
        <begin position="124"/>
        <end position="163"/>
    </location>
</feature>
<protein>
    <submittedName>
        <fullName evidence="2">Uncharacterized protein</fullName>
    </submittedName>
</protein>
<dbReference type="EMBL" id="MN739993">
    <property type="protein sequence ID" value="QHT81920.1"/>
    <property type="molecule type" value="Genomic_DNA"/>
</dbReference>
<evidence type="ECO:0000313" key="2">
    <source>
        <dbReference type="EMBL" id="QHT81920.1"/>
    </source>
</evidence>
<accession>A0A6C0HNJ0</accession>
<name>A0A6C0HNJ0_9ZZZZ</name>
<feature type="compositionally biased region" description="Polar residues" evidence="1">
    <location>
        <begin position="131"/>
        <end position="143"/>
    </location>
</feature>